<evidence type="ECO:0000313" key="2">
    <source>
        <dbReference type="EMBL" id="GHE86877.1"/>
    </source>
</evidence>
<dbReference type="Proteomes" id="UP000608024">
    <property type="component" value="Unassembled WGS sequence"/>
</dbReference>
<evidence type="ECO:0000256" key="1">
    <source>
        <dbReference type="SAM" id="MobiDB-lite"/>
    </source>
</evidence>
<dbReference type="AlphaFoldDB" id="A0A919A589"/>
<keyword evidence="3" id="KW-1185">Reference proteome</keyword>
<dbReference type="RefSeq" id="WP_190139557.1">
    <property type="nucleotide sequence ID" value="NZ_BNBT01000147.1"/>
</dbReference>
<comment type="caution">
    <text evidence="2">The sequence shown here is derived from an EMBL/GenBank/DDBJ whole genome shotgun (WGS) entry which is preliminary data.</text>
</comment>
<proteinExistence type="predicted"/>
<reference evidence="2" key="2">
    <citation type="submission" date="2020-09" db="EMBL/GenBank/DDBJ databases">
        <authorList>
            <person name="Sun Q."/>
            <person name="Ohkuma M."/>
        </authorList>
    </citation>
    <scope>NUCLEOTIDE SEQUENCE</scope>
    <source>
        <strain evidence="2">JCM 4784</strain>
    </source>
</reference>
<name>A0A919A589_9ACTN</name>
<dbReference type="EMBL" id="BNBT01000147">
    <property type="protein sequence ID" value="GHE86877.1"/>
    <property type="molecule type" value="Genomic_DNA"/>
</dbReference>
<sequence length="73" mass="7806">MAEAPIVVHRPGPRGGRRVDVRGQDVGLAHNVSDVAEFLRRAGLDIDPTEVAVSPLIEWRGGGPEEWGHDDGG</sequence>
<protein>
    <submittedName>
        <fullName evidence="2">Uncharacterized protein</fullName>
    </submittedName>
</protein>
<reference evidence="2" key="1">
    <citation type="journal article" date="2014" name="Int. J. Syst. Evol. Microbiol.">
        <title>Complete genome sequence of Corynebacterium casei LMG S-19264T (=DSM 44701T), isolated from a smear-ripened cheese.</title>
        <authorList>
            <consortium name="US DOE Joint Genome Institute (JGI-PGF)"/>
            <person name="Walter F."/>
            <person name="Albersmeier A."/>
            <person name="Kalinowski J."/>
            <person name="Ruckert C."/>
        </authorList>
    </citation>
    <scope>NUCLEOTIDE SEQUENCE</scope>
    <source>
        <strain evidence="2">JCM 4784</strain>
    </source>
</reference>
<organism evidence="2 3">
    <name type="scientific">Streptomyces longispororuber</name>
    <dbReference type="NCBI Taxonomy" id="68230"/>
    <lineage>
        <taxon>Bacteria</taxon>
        <taxon>Bacillati</taxon>
        <taxon>Actinomycetota</taxon>
        <taxon>Actinomycetes</taxon>
        <taxon>Kitasatosporales</taxon>
        <taxon>Streptomycetaceae</taxon>
        <taxon>Streptomyces</taxon>
    </lineage>
</organism>
<feature type="region of interest" description="Disordered" evidence="1">
    <location>
        <begin position="1"/>
        <end position="20"/>
    </location>
</feature>
<accession>A0A919A589</accession>
<gene>
    <name evidence="2" type="ORF">GCM10018785_63190</name>
</gene>
<evidence type="ECO:0000313" key="3">
    <source>
        <dbReference type="Proteomes" id="UP000608024"/>
    </source>
</evidence>